<keyword evidence="3" id="KW-1185">Reference proteome</keyword>
<dbReference type="AlphaFoldDB" id="A0A5B7IJY3"/>
<gene>
    <name evidence="2" type="ORF">E2C01_076515</name>
</gene>
<organism evidence="2 3">
    <name type="scientific">Portunus trituberculatus</name>
    <name type="common">Swimming crab</name>
    <name type="synonym">Neptunus trituberculatus</name>
    <dbReference type="NCBI Taxonomy" id="210409"/>
    <lineage>
        <taxon>Eukaryota</taxon>
        <taxon>Metazoa</taxon>
        <taxon>Ecdysozoa</taxon>
        <taxon>Arthropoda</taxon>
        <taxon>Crustacea</taxon>
        <taxon>Multicrustacea</taxon>
        <taxon>Malacostraca</taxon>
        <taxon>Eumalacostraca</taxon>
        <taxon>Eucarida</taxon>
        <taxon>Decapoda</taxon>
        <taxon>Pleocyemata</taxon>
        <taxon>Brachyura</taxon>
        <taxon>Eubrachyura</taxon>
        <taxon>Portunoidea</taxon>
        <taxon>Portunidae</taxon>
        <taxon>Portuninae</taxon>
        <taxon>Portunus</taxon>
    </lineage>
</organism>
<evidence type="ECO:0000313" key="2">
    <source>
        <dbReference type="EMBL" id="MPC81877.1"/>
    </source>
</evidence>
<dbReference type="Proteomes" id="UP000324222">
    <property type="component" value="Unassembled WGS sequence"/>
</dbReference>
<evidence type="ECO:0000256" key="1">
    <source>
        <dbReference type="SAM" id="MobiDB-lite"/>
    </source>
</evidence>
<feature type="region of interest" description="Disordered" evidence="1">
    <location>
        <begin position="25"/>
        <end position="65"/>
    </location>
</feature>
<reference evidence="2 3" key="1">
    <citation type="submission" date="2019-05" db="EMBL/GenBank/DDBJ databases">
        <title>Another draft genome of Portunus trituberculatus and its Hox gene families provides insights of decapod evolution.</title>
        <authorList>
            <person name="Jeong J.-H."/>
            <person name="Song I."/>
            <person name="Kim S."/>
            <person name="Choi T."/>
            <person name="Kim D."/>
            <person name="Ryu S."/>
            <person name="Kim W."/>
        </authorList>
    </citation>
    <scope>NUCLEOTIDE SEQUENCE [LARGE SCALE GENOMIC DNA]</scope>
    <source>
        <tissue evidence="2">Muscle</tissue>
    </source>
</reference>
<feature type="compositionally biased region" description="Acidic residues" evidence="1">
    <location>
        <begin position="27"/>
        <end position="55"/>
    </location>
</feature>
<proteinExistence type="predicted"/>
<name>A0A5B7IJY3_PORTR</name>
<evidence type="ECO:0000313" key="3">
    <source>
        <dbReference type="Proteomes" id="UP000324222"/>
    </source>
</evidence>
<dbReference type="EMBL" id="VSRR010058270">
    <property type="protein sequence ID" value="MPC81877.1"/>
    <property type="molecule type" value="Genomic_DNA"/>
</dbReference>
<sequence length="117" mass="13253">MRHLATPVTRKEETVHRVMLSVLLSSDIEDSDENEDSDIFIETGESEDSSSDSDSDLGHRDQPSQQHLLTSCTPFKQCAGVCHPWLPLQDCACRPSHVNSITNEMPDSNYYRNLQYL</sequence>
<accession>A0A5B7IJY3</accession>
<protein>
    <submittedName>
        <fullName evidence="2">Uncharacterized protein</fullName>
    </submittedName>
</protein>
<comment type="caution">
    <text evidence="2">The sequence shown here is derived from an EMBL/GenBank/DDBJ whole genome shotgun (WGS) entry which is preliminary data.</text>
</comment>